<dbReference type="PANTHER" id="PTHR43484">
    <property type="match status" value="1"/>
</dbReference>
<dbReference type="SUPFAM" id="SSF101801">
    <property type="entry name" value="Surface presentation of antigens (SPOA)"/>
    <property type="match status" value="1"/>
</dbReference>
<dbReference type="InterPro" id="IPR001172">
    <property type="entry name" value="FliN_T3SS_HrcQb"/>
</dbReference>
<protein>
    <recommendedName>
        <fullName evidence="2 7">Flagellar motor switch protein FliN</fullName>
    </recommendedName>
</protein>
<dbReference type="InterPro" id="IPR036429">
    <property type="entry name" value="SpoA-like_sf"/>
</dbReference>
<dbReference type="PRINTS" id="PR00956">
    <property type="entry name" value="FLGMOTORFLIN"/>
</dbReference>
<evidence type="ECO:0000313" key="11">
    <source>
        <dbReference type="Proteomes" id="UP001142610"/>
    </source>
</evidence>
<reference evidence="10" key="1">
    <citation type="submission" date="2022-07" db="EMBL/GenBank/DDBJ databases">
        <title>Parvularcula maris sp. nov., an algicidal bacterium isolated from seawater.</title>
        <authorList>
            <person name="Li F."/>
        </authorList>
    </citation>
    <scope>NUCLEOTIDE SEQUENCE</scope>
    <source>
        <strain evidence="10">BGMRC 0090</strain>
    </source>
</reference>
<keyword evidence="3 7" id="KW-1003">Cell membrane</keyword>
<dbReference type="Pfam" id="PF01052">
    <property type="entry name" value="FliMN_C"/>
    <property type="match status" value="1"/>
</dbReference>
<evidence type="ECO:0000259" key="9">
    <source>
        <dbReference type="Pfam" id="PF01052"/>
    </source>
</evidence>
<sequence>MSDTPEDNPEAFGLPTDDGAPGTEPGQPGEEQGAASEAEIAATLDAMIGGAGDAGGAGPAQKSGGFGAYTNMSALGQVPVEVQVVLGRAKLPIGNILKLGRGAVVEIDRRVGEQVEIHINHRPVARGEIVIVDDDRLGVTLTEIITNSPNLH</sequence>
<keyword evidence="10" id="KW-0282">Flagellum</keyword>
<gene>
    <name evidence="10" type="primary">fliN</name>
    <name evidence="10" type="ORF">NOG11_08965</name>
</gene>
<comment type="function">
    <text evidence="7">FliN is one of three proteins (FliG, FliN, FliM) that form the rotor-mounted switch complex (C ring), located at the base of the basal body. This complex interacts with the CheY and CheZ chemotaxis proteins, in addition to contacting components of the motor that determine the direction of flagellar rotation.</text>
</comment>
<dbReference type="EMBL" id="JANIBC010000005">
    <property type="protein sequence ID" value="MCQ8185526.1"/>
    <property type="molecule type" value="Genomic_DNA"/>
</dbReference>
<evidence type="ECO:0000256" key="4">
    <source>
        <dbReference type="ARBA" id="ARBA00022500"/>
    </source>
</evidence>
<dbReference type="GO" id="GO:0006935">
    <property type="term" value="P:chemotaxis"/>
    <property type="evidence" value="ECO:0007669"/>
    <property type="project" value="UniProtKB-KW"/>
</dbReference>
<evidence type="ECO:0000256" key="3">
    <source>
        <dbReference type="ARBA" id="ARBA00022475"/>
    </source>
</evidence>
<keyword evidence="5 7" id="KW-0283">Flagellar rotation</keyword>
<dbReference type="Proteomes" id="UP001142610">
    <property type="component" value="Unassembled WGS sequence"/>
</dbReference>
<evidence type="ECO:0000256" key="8">
    <source>
        <dbReference type="SAM" id="MobiDB-lite"/>
    </source>
</evidence>
<dbReference type="InterPro" id="IPR012826">
    <property type="entry name" value="FliN"/>
</dbReference>
<name>A0A9X2L9D7_9PROT</name>
<dbReference type="Gene3D" id="2.30.330.10">
    <property type="entry name" value="SpoA-like"/>
    <property type="match status" value="1"/>
</dbReference>
<keyword evidence="7" id="KW-0975">Bacterial flagellum</keyword>
<comment type="caution">
    <text evidence="10">The sequence shown here is derived from an EMBL/GenBank/DDBJ whole genome shotgun (WGS) entry which is preliminary data.</text>
</comment>
<dbReference type="NCBIfam" id="TIGR02480">
    <property type="entry name" value="fliN"/>
    <property type="match status" value="1"/>
</dbReference>
<dbReference type="RefSeq" id="WP_256619414.1">
    <property type="nucleotide sequence ID" value="NZ_JANIBC010000005.1"/>
</dbReference>
<feature type="region of interest" description="Disordered" evidence="8">
    <location>
        <begin position="1"/>
        <end position="35"/>
    </location>
</feature>
<evidence type="ECO:0000256" key="5">
    <source>
        <dbReference type="ARBA" id="ARBA00022779"/>
    </source>
</evidence>
<keyword evidence="4 7" id="KW-0145">Chemotaxis</keyword>
<keyword evidence="11" id="KW-1185">Reference proteome</keyword>
<feature type="domain" description="Flagellar motor switch protein FliN-like C-terminal" evidence="9">
    <location>
        <begin position="74"/>
        <end position="145"/>
    </location>
</feature>
<keyword evidence="10" id="KW-0966">Cell projection</keyword>
<evidence type="ECO:0000256" key="7">
    <source>
        <dbReference type="RuleBase" id="RU362074"/>
    </source>
</evidence>
<keyword evidence="6 7" id="KW-0472">Membrane</keyword>
<comment type="similarity">
    <text evidence="1 7">Belongs to the FliN/MopA/SpaO family.</text>
</comment>
<comment type="subcellular location">
    <subcellularLocation>
        <location evidence="7">Cell membrane</location>
        <topology evidence="7">Peripheral membrane protein</topology>
        <orientation evidence="7">Cytoplasmic side</orientation>
    </subcellularLocation>
    <subcellularLocation>
        <location evidence="7">Bacterial flagellum basal body</location>
    </subcellularLocation>
</comment>
<feature type="compositionally biased region" description="Low complexity" evidence="8">
    <location>
        <begin position="19"/>
        <end position="35"/>
    </location>
</feature>
<dbReference type="InterPro" id="IPR051469">
    <property type="entry name" value="FliN/MopA/SpaO"/>
</dbReference>
<evidence type="ECO:0000256" key="2">
    <source>
        <dbReference type="ARBA" id="ARBA00021897"/>
    </source>
</evidence>
<evidence type="ECO:0000256" key="1">
    <source>
        <dbReference type="ARBA" id="ARBA00009226"/>
    </source>
</evidence>
<accession>A0A9X2L9D7</accession>
<dbReference type="AlphaFoldDB" id="A0A9X2L9D7"/>
<dbReference type="GO" id="GO:0071973">
    <property type="term" value="P:bacterial-type flagellum-dependent cell motility"/>
    <property type="evidence" value="ECO:0007669"/>
    <property type="project" value="UniProtKB-UniRule"/>
</dbReference>
<evidence type="ECO:0000313" key="10">
    <source>
        <dbReference type="EMBL" id="MCQ8185526.1"/>
    </source>
</evidence>
<organism evidence="10 11">
    <name type="scientific">Parvularcula maris</name>
    <dbReference type="NCBI Taxonomy" id="2965077"/>
    <lineage>
        <taxon>Bacteria</taxon>
        <taxon>Pseudomonadati</taxon>
        <taxon>Pseudomonadota</taxon>
        <taxon>Alphaproteobacteria</taxon>
        <taxon>Parvularculales</taxon>
        <taxon>Parvularculaceae</taxon>
        <taxon>Parvularcula</taxon>
    </lineage>
</organism>
<dbReference type="InterPro" id="IPR001543">
    <property type="entry name" value="FliN-like_C"/>
</dbReference>
<proteinExistence type="inferred from homology"/>
<evidence type="ECO:0000256" key="6">
    <source>
        <dbReference type="ARBA" id="ARBA00023136"/>
    </source>
</evidence>
<dbReference type="PANTHER" id="PTHR43484:SF1">
    <property type="entry name" value="FLAGELLAR MOTOR SWITCH PROTEIN FLIN"/>
    <property type="match status" value="1"/>
</dbReference>
<keyword evidence="10" id="KW-0969">Cilium</keyword>
<dbReference type="GO" id="GO:0003774">
    <property type="term" value="F:cytoskeletal motor activity"/>
    <property type="evidence" value="ECO:0007669"/>
    <property type="project" value="UniProtKB-UniRule"/>
</dbReference>
<dbReference type="GO" id="GO:0009425">
    <property type="term" value="C:bacterial-type flagellum basal body"/>
    <property type="evidence" value="ECO:0007669"/>
    <property type="project" value="UniProtKB-SubCell"/>
</dbReference>
<dbReference type="GO" id="GO:0005886">
    <property type="term" value="C:plasma membrane"/>
    <property type="evidence" value="ECO:0007669"/>
    <property type="project" value="UniProtKB-SubCell"/>
</dbReference>